<dbReference type="Proteomes" id="UP000000935">
    <property type="component" value="Plasmid pBM600"/>
</dbReference>
<dbReference type="KEGG" id="bmq:BMQ_pBM60109"/>
<dbReference type="EMBL" id="CP001989">
    <property type="protein sequence ID" value="ADE72540.1"/>
    <property type="molecule type" value="Genomic_DNA"/>
</dbReference>
<protein>
    <submittedName>
        <fullName evidence="1">Uncharacterized protein</fullName>
    </submittedName>
</protein>
<accession>D5E415</accession>
<dbReference type="HOGENOM" id="CLU_3285043_0_0_9"/>
<dbReference type="AlphaFoldDB" id="D5E415"/>
<geneLocation type="plasmid" evidence="1 2">
    <name>pBM600</name>
</geneLocation>
<sequence>MDIKQNTINAEEMTKRLNTTSSNIRKWGIELEKHGYKFDQ</sequence>
<name>D5E415_PRIM1</name>
<gene>
    <name evidence="1" type="ordered locus">BMQ_pBM60109</name>
</gene>
<reference evidence="1 2" key="1">
    <citation type="journal article" date="2011" name="J. Bacteriol.">
        <title>Genome sequences of the biotechnologically important Bacillus megaterium strains QM B1551 and DSM319.</title>
        <authorList>
            <person name="Eppinger M."/>
            <person name="Bunk B."/>
            <person name="Johns M.A."/>
            <person name="Edirisinghe J.N."/>
            <person name="Kutumbaka K.K."/>
            <person name="Koenig S.S."/>
            <person name="Huot Creasy H."/>
            <person name="Rosovitz M.J."/>
            <person name="Riley D.R."/>
            <person name="Daugherty S."/>
            <person name="Martin M."/>
            <person name="Elbourne L.D."/>
            <person name="Paulsen I."/>
            <person name="Biedendieck R."/>
            <person name="Braun C."/>
            <person name="Grayburn S."/>
            <person name="Dhingra S."/>
            <person name="Lukyanchuk V."/>
            <person name="Ball B."/>
            <person name="Ul-Qamar R."/>
            <person name="Seibel J."/>
            <person name="Bremer E."/>
            <person name="Jahn D."/>
            <person name="Ravel J."/>
            <person name="Vary P.S."/>
        </authorList>
    </citation>
    <scope>NUCLEOTIDE SEQUENCE [LARGE SCALE GENOMIC DNA]</scope>
    <source>
        <strain evidence="2">ATCC 12872 / QMB1551</strain>
        <plasmid evidence="1">pBM600</plasmid>
    </source>
</reference>
<keyword evidence="1" id="KW-0614">Plasmid</keyword>
<evidence type="ECO:0000313" key="1">
    <source>
        <dbReference type="EMBL" id="ADE72540.1"/>
    </source>
</evidence>
<organism evidence="1 2">
    <name type="scientific">Priestia megaterium (strain ATCC 12872 / QMB1551)</name>
    <name type="common">Bacillus megaterium</name>
    <dbReference type="NCBI Taxonomy" id="545693"/>
    <lineage>
        <taxon>Bacteria</taxon>
        <taxon>Bacillati</taxon>
        <taxon>Bacillota</taxon>
        <taxon>Bacilli</taxon>
        <taxon>Bacillales</taxon>
        <taxon>Bacillaceae</taxon>
        <taxon>Priestia</taxon>
    </lineage>
</organism>
<dbReference type="RefSeq" id="WP_013060512.1">
    <property type="nucleotide sequence ID" value="NC_014031.1"/>
</dbReference>
<evidence type="ECO:0000313" key="2">
    <source>
        <dbReference type="Proteomes" id="UP000000935"/>
    </source>
</evidence>
<proteinExistence type="predicted"/>
<keyword evidence="2" id="KW-1185">Reference proteome</keyword>